<dbReference type="SUPFAM" id="SSF53474">
    <property type="entry name" value="alpha/beta-Hydrolases"/>
    <property type="match status" value="1"/>
</dbReference>
<keyword evidence="1" id="KW-0812">Transmembrane</keyword>
<evidence type="ECO:0000313" key="4">
    <source>
        <dbReference type="Proteomes" id="UP000824193"/>
    </source>
</evidence>
<dbReference type="GO" id="GO:0016787">
    <property type="term" value="F:hydrolase activity"/>
    <property type="evidence" value="ECO:0007669"/>
    <property type="project" value="InterPro"/>
</dbReference>
<dbReference type="Pfam" id="PF01738">
    <property type="entry name" value="DLH"/>
    <property type="match status" value="1"/>
</dbReference>
<feature type="transmembrane region" description="Helical" evidence="1">
    <location>
        <begin position="397"/>
        <end position="418"/>
    </location>
</feature>
<dbReference type="PROSITE" id="PS51257">
    <property type="entry name" value="PROKAR_LIPOPROTEIN"/>
    <property type="match status" value="1"/>
</dbReference>
<keyword evidence="1" id="KW-1133">Transmembrane helix</keyword>
<keyword evidence="1" id="KW-0472">Membrane</keyword>
<feature type="transmembrane region" description="Helical" evidence="1">
    <location>
        <begin position="669"/>
        <end position="689"/>
    </location>
</feature>
<comment type="caution">
    <text evidence="3">The sequence shown here is derived from an EMBL/GenBank/DDBJ whole genome shotgun (WGS) entry which is preliminary data.</text>
</comment>
<dbReference type="InterPro" id="IPR050261">
    <property type="entry name" value="FrsA_esterase"/>
</dbReference>
<name>A0A9D1V5W2_9FIRM</name>
<evidence type="ECO:0000313" key="3">
    <source>
        <dbReference type="EMBL" id="HIX06571.1"/>
    </source>
</evidence>
<dbReference type="Proteomes" id="UP000824193">
    <property type="component" value="Unassembled WGS sequence"/>
</dbReference>
<evidence type="ECO:0000259" key="2">
    <source>
        <dbReference type="Pfam" id="PF01738"/>
    </source>
</evidence>
<gene>
    <name evidence="3" type="ORF">H9865_10835</name>
</gene>
<reference evidence="3" key="2">
    <citation type="submission" date="2021-04" db="EMBL/GenBank/DDBJ databases">
        <authorList>
            <person name="Gilroy R."/>
        </authorList>
    </citation>
    <scope>NUCLEOTIDE SEQUENCE</scope>
    <source>
        <strain evidence="3">2239</strain>
    </source>
</reference>
<dbReference type="EMBL" id="DXFW01000037">
    <property type="protein sequence ID" value="HIX06571.1"/>
    <property type="molecule type" value="Genomic_DNA"/>
</dbReference>
<evidence type="ECO:0000256" key="1">
    <source>
        <dbReference type="SAM" id="Phobius"/>
    </source>
</evidence>
<reference evidence="3" key="1">
    <citation type="journal article" date="2021" name="PeerJ">
        <title>Extensive microbial diversity within the chicken gut microbiome revealed by metagenomics and culture.</title>
        <authorList>
            <person name="Gilroy R."/>
            <person name="Ravi A."/>
            <person name="Getino M."/>
            <person name="Pursley I."/>
            <person name="Horton D.L."/>
            <person name="Alikhan N.F."/>
            <person name="Baker D."/>
            <person name="Gharbi K."/>
            <person name="Hall N."/>
            <person name="Watson M."/>
            <person name="Adriaenssens E.M."/>
            <person name="Foster-Nyarko E."/>
            <person name="Jarju S."/>
            <person name="Secka A."/>
            <person name="Antonio M."/>
            <person name="Oren A."/>
            <person name="Chaudhuri R.R."/>
            <person name="La Ragione R."/>
            <person name="Hildebrand F."/>
            <person name="Pallen M.J."/>
        </authorList>
    </citation>
    <scope>NUCLEOTIDE SEQUENCE</scope>
    <source>
        <strain evidence="3">2239</strain>
    </source>
</reference>
<organism evidence="3 4">
    <name type="scientific">Candidatus Allofournierella pullicola</name>
    <dbReference type="NCBI Taxonomy" id="2838596"/>
    <lineage>
        <taxon>Bacteria</taxon>
        <taxon>Bacillati</taxon>
        <taxon>Bacillota</taxon>
        <taxon>Clostridia</taxon>
        <taxon>Eubacteriales</taxon>
        <taxon>Oscillospiraceae</taxon>
        <taxon>Allofournierella</taxon>
    </lineage>
</organism>
<dbReference type="InterPro" id="IPR029058">
    <property type="entry name" value="AB_hydrolase_fold"/>
</dbReference>
<sequence>MKSLSLHSEQGCKRLLAICLAVILVFSCAAHLLTTDWGSVKIERVAFDARGAKIDAELYYPVGTTDEDKLPAVVVTHGAGCTFGVTRGIAEELARRGFVVLNVSAYGSGLSEFPERDEYGMGEENYNARETPGGLWDALNFVRTLKFVDPERIGMTGHSQGSRRTSHAAQLDCGYLTLNDILINILYEQFDQSFTEDEITLDAYDLAAERLNADQMAFFESLAAEATEHYNTRLRAQLLIGGDGTMISPLQTVEVAGHEVQRNCQVNLGFVIGEYDTSYTDYVSRETTMESYYTDTPLEQETWYVIDDTAKTSTSLGSIFDTSIEENEALQQAVANRQARIVSFNTETHARNHFSHPTATDVVKFFEQTLSYNCGELTDSATQPLDAHNIIYIWREALNAIAMLGMLGMLLPLACLLMRSRFFAVCNNTAYLKNEAGLPKIGKTKFLVIGLCTLLIAFVSVYRANLLQGPFLPYYEFLPLFFNWWYSVAYLAFVALGALVLLVVFWYMDKKAGRPTPLAAANLKIGVLPVLKNVLLAVLLAAAGYASLCVIEYLFNEDFRFWQLAFIEMKVEYWFVALRYFIVLLPMLLIISTLTNYTMRRDIPEWLDTLFTVAVPTVGVGLCWLINYIVLHMGGTAICNWNSSYSLLFMVPITTYLMRKLYKVSGSVWLPAITNALLVSWTMVSSIGYNTYVAQTAIDAFFHI</sequence>
<dbReference type="PANTHER" id="PTHR22946">
    <property type="entry name" value="DIENELACTONE HYDROLASE DOMAIN-CONTAINING PROTEIN-RELATED"/>
    <property type="match status" value="1"/>
</dbReference>
<feature type="transmembrane region" description="Helical" evidence="1">
    <location>
        <begin position="534"/>
        <end position="555"/>
    </location>
</feature>
<dbReference type="InterPro" id="IPR002925">
    <property type="entry name" value="Dienelactn_hydro"/>
</dbReference>
<dbReference type="AlphaFoldDB" id="A0A9D1V5W2"/>
<feature type="transmembrane region" description="Helical" evidence="1">
    <location>
        <begin position="609"/>
        <end position="631"/>
    </location>
</feature>
<accession>A0A9D1V5W2</accession>
<feature type="transmembrane region" description="Helical" evidence="1">
    <location>
        <begin position="446"/>
        <end position="464"/>
    </location>
</feature>
<proteinExistence type="predicted"/>
<feature type="transmembrane region" description="Helical" evidence="1">
    <location>
        <begin position="484"/>
        <end position="508"/>
    </location>
</feature>
<feature type="domain" description="Dienelactone hydrolase" evidence="2">
    <location>
        <begin position="64"/>
        <end position="169"/>
    </location>
</feature>
<feature type="transmembrane region" description="Helical" evidence="1">
    <location>
        <begin position="575"/>
        <end position="597"/>
    </location>
</feature>
<protein>
    <recommendedName>
        <fullName evidence="2">Dienelactone hydrolase domain-containing protein</fullName>
    </recommendedName>
</protein>
<dbReference type="Gene3D" id="3.40.50.1820">
    <property type="entry name" value="alpha/beta hydrolase"/>
    <property type="match status" value="1"/>
</dbReference>